<evidence type="ECO:0008006" key="3">
    <source>
        <dbReference type="Google" id="ProtNLM"/>
    </source>
</evidence>
<evidence type="ECO:0000313" key="1">
    <source>
        <dbReference type="EMBL" id="MFF0545257.1"/>
    </source>
</evidence>
<name>A0ABW6PS60_9NOCA</name>
<dbReference type="Proteomes" id="UP001601444">
    <property type="component" value="Unassembled WGS sequence"/>
</dbReference>
<evidence type="ECO:0000313" key="2">
    <source>
        <dbReference type="Proteomes" id="UP001601444"/>
    </source>
</evidence>
<dbReference type="EMBL" id="JBIAMX010000013">
    <property type="protein sequence ID" value="MFF0545257.1"/>
    <property type="molecule type" value="Genomic_DNA"/>
</dbReference>
<sequence>MAIEVVSSSTMTSDDTAHCARCVGGDLWVVSWLPGRTLSGAQALAAMTIASTVGAHREPTAEDRARIEALAREVGLTGHEAVSLVNLENHELRRGTPAVPARPRE</sequence>
<keyword evidence="2" id="KW-1185">Reference proteome</keyword>
<comment type="caution">
    <text evidence="1">The sequence shown here is derived from an EMBL/GenBank/DDBJ whole genome shotgun (WGS) entry which is preliminary data.</text>
</comment>
<dbReference type="RefSeq" id="WP_043655037.1">
    <property type="nucleotide sequence ID" value="NZ_JBIAMX010000013.1"/>
</dbReference>
<protein>
    <recommendedName>
        <fullName evidence="3">ANTAR domain-containing protein</fullName>
    </recommendedName>
</protein>
<gene>
    <name evidence="1" type="ORF">ACFYTF_20695</name>
</gene>
<accession>A0ABW6PS60</accession>
<organism evidence="1 2">
    <name type="scientific">Nocardia thailandica</name>
    <dbReference type="NCBI Taxonomy" id="257275"/>
    <lineage>
        <taxon>Bacteria</taxon>
        <taxon>Bacillati</taxon>
        <taxon>Actinomycetota</taxon>
        <taxon>Actinomycetes</taxon>
        <taxon>Mycobacteriales</taxon>
        <taxon>Nocardiaceae</taxon>
        <taxon>Nocardia</taxon>
    </lineage>
</organism>
<proteinExistence type="predicted"/>
<reference evidence="1 2" key="1">
    <citation type="submission" date="2024-10" db="EMBL/GenBank/DDBJ databases">
        <title>The Natural Products Discovery Center: Release of the First 8490 Sequenced Strains for Exploring Actinobacteria Biosynthetic Diversity.</title>
        <authorList>
            <person name="Kalkreuter E."/>
            <person name="Kautsar S.A."/>
            <person name="Yang D."/>
            <person name="Bader C.D."/>
            <person name="Teijaro C.N."/>
            <person name="Fluegel L."/>
            <person name="Davis C.M."/>
            <person name="Simpson J.R."/>
            <person name="Lauterbach L."/>
            <person name="Steele A.D."/>
            <person name="Gui C."/>
            <person name="Meng S."/>
            <person name="Li G."/>
            <person name="Viehrig K."/>
            <person name="Ye F."/>
            <person name="Su P."/>
            <person name="Kiefer A.F."/>
            <person name="Nichols A."/>
            <person name="Cepeda A.J."/>
            <person name="Yan W."/>
            <person name="Fan B."/>
            <person name="Jiang Y."/>
            <person name="Adhikari A."/>
            <person name="Zheng C.-J."/>
            <person name="Schuster L."/>
            <person name="Cowan T.M."/>
            <person name="Smanski M.J."/>
            <person name="Chevrette M.G."/>
            <person name="De Carvalho L.P.S."/>
            <person name="Shen B."/>
        </authorList>
    </citation>
    <scope>NUCLEOTIDE SEQUENCE [LARGE SCALE GENOMIC DNA]</scope>
    <source>
        <strain evidence="1 2">NPDC004045</strain>
    </source>
</reference>